<dbReference type="InterPro" id="IPR025857">
    <property type="entry name" value="MacB_PCD"/>
</dbReference>
<proteinExistence type="inferred from homology"/>
<dbReference type="OrthoDB" id="9780560at2"/>
<keyword evidence="2" id="KW-1003">Cell membrane</keyword>
<dbReference type="GO" id="GO:0022857">
    <property type="term" value="F:transmembrane transporter activity"/>
    <property type="evidence" value="ECO:0007669"/>
    <property type="project" value="TreeGrafter"/>
</dbReference>
<dbReference type="Pfam" id="PF12704">
    <property type="entry name" value="MacB_PCD"/>
    <property type="match status" value="1"/>
</dbReference>
<evidence type="ECO:0000259" key="8">
    <source>
        <dbReference type="Pfam" id="PF02687"/>
    </source>
</evidence>
<evidence type="ECO:0000256" key="1">
    <source>
        <dbReference type="ARBA" id="ARBA00004651"/>
    </source>
</evidence>
<evidence type="ECO:0000313" key="11">
    <source>
        <dbReference type="Proteomes" id="UP000246894"/>
    </source>
</evidence>
<dbReference type="Proteomes" id="UP000246894">
    <property type="component" value="Chromosome"/>
</dbReference>
<evidence type="ECO:0000256" key="7">
    <source>
        <dbReference type="SAM" id="Phobius"/>
    </source>
</evidence>
<accession>A0A2Z3RX99</accession>
<dbReference type="AlphaFoldDB" id="A0A2Z3RX99"/>
<dbReference type="KEGG" id="aum:AURMO_00155"/>
<evidence type="ECO:0000256" key="3">
    <source>
        <dbReference type="ARBA" id="ARBA00022692"/>
    </source>
</evidence>
<dbReference type="PANTHER" id="PTHR30572:SF4">
    <property type="entry name" value="ABC TRANSPORTER PERMEASE YTRF"/>
    <property type="match status" value="1"/>
</dbReference>
<keyword evidence="3 7" id="KW-0812">Transmembrane</keyword>
<comment type="subcellular location">
    <subcellularLocation>
        <location evidence="1">Cell membrane</location>
        <topology evidence="1">Multi-pass membrane protein</topology>
    </subcellularLocation>
</comment>
<feature type="transmembrane region" description="Helical" evidence="7">
    <location>
        <begin position="300"/>
        <end position="327"/>
    </location>
</feature>
<dbReference type="InterPro" id="IPR003838">
    <property type="entry name" value="ABC3_permease_C"/>
</dbReference>
<keyword evidence="5 7" id="KW-0472">Membrane</keyword>
<sequence length="437" mass="45707">MRFSSIAGQSAKNAFRSKSRTTLTVIAIFIGAFTLTITSGIGTGINRYIDSTIASIGAEDVLTVTKISTTDVEVADGPQEYSPDQLQAETMRPGPGQGSVTVESMTQADFDILQSLDHVLMVEPVKAVTVNFIEGPSEVPYIVQLGAFVEGMQLTLAEGEQLNDASSTYEVAIAESYLDALGFSSAAEAIGKSVDFGFDDAEGNAQIVSAQVVAVTKPGFGPGADNAVPNAALKDALFAAESPSTLSPGEQEFSTATLWFDVENMTTEQIDELQAEIEAAGYNSTSTADQLGTFTAVIDAIVMVLNAFAIIALIAAGFGIVNTLFMSVQERTREIGLMKAMGLASGRVFLLFSMEAVVIGLLGSLIGVGVGMGIGSVVSNVLSRTVFSDLAGLQLVAFDLTSVLTVIVIVVSIAFVAGAFPAIKAARKDPIESLRYE</sequence>
<evidence type="ECO:0000256" key="6">
    <source>
        <dbReference type="ARBA" id="ARBA00038076"/>
    </source>
</evidence>
<comment type="similarity">
    <text evidence="6">Belongs to the ABC-4 integral membrane protein family.</text>
</comment>
<organism evidence="10 11">
    <name type="scientific">Aurantimicrobium photophilum</name>
    <dbReference type="NCBI Taxonomy" id="1987356"/>
    <lineage>
        <taxon>Bacteria</taxon>
        <taxon>Bacillati</taxon>
        <taxon>Actinomycetota</taxon>
        <taxon>Actinomycetes</taxon>
        <taxon>Micrococcales</taxon>
        <taxon>Microbacteriaceae</taxon>
        <taxon>Aurantimicrobium</taxon>
    </lineage>
</organism>
<feature type="transmembrane region" description="Helical" evidence="7">
    <location>
        <begin position="348"/>
        <end position="375"/>
    </location>
</feature>
<dbReference type="RefSeq" id="WP_110232695.1">
    <property type="nucleotide sequence ID" value="NZ_CP023994.1"/>
</dbReference>
<evidence type="ECO:0000259" key="9">
    <source>
        <dbReference type="Pfam" id="PF12704"/>
    </source>
</evidence>
<dbReference type="Pfam" id="PF02687">
    <property type="entry name" value="FtsX"/>
    <property type="match status" value="1"/>
</dbReference>
<feature type="transmembrane region" description="Helical" evidence="7">
    <location>
        <begin position="395"/>
        <end position="420"/>
    </location>
</feature>
<dbReference type="PANTHER" id="PTHR30572">
    <property type="entry name" value="MEMBRANE COMPONENT OF TRANSPORTER-RELATED"/>
    <property type="match status" value="1"/>
</dbReference>
<protein>
    <submittedName>
        <fullName evidence="10">ABC transporter permease YtrF</fullName>
    </submittedName>
</protein>
<reference evidence="10 11" key="1">
    <citation type="submission" date="2017-10" db="EMBL/GenBank/DDBJ databases">
        <title>Genome of an Actinobacterium that displays light-enhanced growth.</title>
        <authorList>
            <person name="Maresca J.A."/>
            <person name="Hempel P."/>
            <person name="Shevchenko O."/>
            <person name="Miller K.J."/>
            <person name="Hahn M.W."/>
        </authorList>
    </citation>
    <scope>NUCLEOTIDE SEQUENCE [LARGE SCALE GENOMIC DNA]</scope>
    <source>
        <strain evidence="10 11">MWH-Mo1</strain>
    </source>
</reference>
<keyword evidence="4 7" id="KW-1133">Transmembrane helix</keyword>
<feature type="transmembrane region" description="Helical" evidence="7">
    <location>
        <begin position="21"/>
        <end position="42"/>
    </location>
</feature>
<dbReference type="InterPro" id="IPR050250">
    <property type="entry name" value="Macrolide_Exporter_MacB"/>
</dbReference>
<dbReference type="GO" id="GO:0005886">
    <property type="term" value="C:plasma membrane"/>
    <property type="evidence" value="ECO:0007669"/>
    <property type="project" value="UniProtKB-SubCell"/>
</dbReference>
<evidence type="ECO:0000256" key="5">
    <source>
        <dbReference type="ARBA" id="ARBA00023136"/>
    </source>
</evidence>
<name>A0A2Z3RX99_9MICO</name>
<gene>
    <name evidence="10" type="ORF">AURMO_00155</name>
</gene>
<feature type="domain" description="MacB-like periplasmic core" evidence="9">
    <location>
        <begin position="21"/>
        <end position="229"/>
    </location>
</feature>
<evidence type="ECO:0000256" key="2">
    <source>
        <dbReference type="ARBA" id="ARBA00022475"/>
    </source>
</evidence>
<dbReference type="EMBL" id="CP023994">
    <property type="protein sequence ID" value="AWR20774.1"/>
    <property type="molecule type" value="Genomic_DNA"/>
</dbReference>
<feature type="domain" description="ABC3 transporter permease C-terminal" evidence="8">
    <location>
        <begin position="307"/>
        <end position="430"/>
    </location>
</feature>
<keyword evidence="11" id="KW-1185">Reference proteome</keyword>
<evidence type="ECO:0000313" key="10">
    <source>
        <dbReference type="EMBL" id="AWR20774.1"/>
    </source>
</evidence>
<evidence type="ECO:0000256" key="4">
    <source>
        <dbReference type="ARBA" id="ARBA00022989"/>
    </source>
</evidence>